<accession>A0A1J1HUB5</accession>
<dbReference type="EMBL" id="CVRI01000021">
    <property type="protein sequence ID" value="CRK91595.1"/>
    <property type="molecule type" value="Genomic_DNA"/>
</dbReference>
<sequence>MSFCCQDSLYHDDTHHCQSTHAKLGVSFNDLVTFFLGNLQEFPSFILPDGCIEQCDETVGFRDIFDIENAAINQDINDLAALFRDLMGYQIYANALAITVRIGLAQTDEEKQALRDQLREVKYNDITSNNSFIKKEPAFPLMATTTNKIQNLLNYVENIGRMRNENCEPCLDVKNERNHIYSTFFWSMEIFKEMIENITPY</sequence>
<name>A0A1J1HUB5_9DIPT</name>
<dbReference type="AlphaFoldDB" id="A0A1J1HUB5"/>
<protein>
    <submittedName>
        <fullName evidence="1">CLUMA_CG005249, isoform A</fullName>
    </submittedName>
</protein>
<evidence type="ECO:0000313" key="1">
    <source>
        <dbReference type="EMBL" id="CRK91595.1"/>
    </source>
</evidence>
<gene>
    <name evidence="1" type="ORF">CLUMA_CG005249</name>
</gene>
<dbReference type="Proteomes" id="UP000183832">
    <property type="component" value="Unassembled WGS sequence"/>
</dbReference>
<organism evidence="1 2">
    <name type="scientific">Clunio marinus</name>
    <dbReference type="NCBI Taxonomy" id="568069"/>
    <lineage>
        <taxon>Eukaryota</taxon>
        <taxon>Metazoa</taxon>
        <taxon>Ecdysozoa</taxon>
        <taxon>Arthropoda</taxon>
        <taxon>Hexapoda</taxon>
        <taxon>Insecta</taxon>
        <taxon>Pterygota</taxon>
        <taxon>Neoptera</taxon>
        <taxon>Endopterygota</taxon>
        <taxon>Diptera</taxon>
        <taxon>Nematocera</taxon>
        <taxon>Chironomoidea</taxon>
        <taxon>Chironomidae</taxon>
        <taxon>Clunio</taxon>
    </lineage>
</organism>
<proteinExistence type="predicted"/>
<evidence type="ECO:0000313" key="2">
    <source>
        <dbReference type="Proteomes" id="UP000183832"/>
    </source>
</evidence>
<keyword evidence="2" id="KW-1185">Reference proteome</keyword>
<reference evidence="1 2" key="1">
    <citation type="submission" date="2015-04" db="EMBL/GenBank/DDBJ databases">
        <authorList>
            <person name="Syromyatnikov M.Y."/>
            <person name="Popov V.N."/>
        </authorList>
    </citation>
    <scope>NUCLEOTIDE SEQUENCE [LARGE SCALE GENOMIC DNA]</scope>
</reference>